<evidence type="ECO:0000256" key="1">
    <source>
        <dbReference type="SAM" id="MobiDB-lite"/>
    </source>
</evidence>
<keyword evidence="3" id="KW-1185">Reference proteome</keyword>
<feature type="region of interest" description="Disordered" evidence="1">
    <location>
        <begin position="153"/>
        <end position="193"/>
    </location>
</feature>
<protein>
    <submittedName>
        <fullName evidence="2">Uncharacterized protein</fullName>
    </submittedName>
</protein>
<dbReference type="AlphaFoldDB" id="A0AAV5MUA7"/>
<comment type="caution">
    <text evidence="2">The sequence shown here is derived from an EMBL/GenBank/DDBJ whole genome shotgun (WGS) entry which is preliminary data.</text>
</comment>
<accession>A0AAV5MUA7</accession>
<organism evidence="2 3">
    <name type="scientific">Rubroshorea leprosula</name>
    <dbReference type="NCBI Taxonomy" id="152421"/>
    <lineage>
        <taxon>Eukaryota</taxon>
        <taxon>Viridiplantae</taxon>
        <taxon>Streptophyta</taxon>
        <taxon>Embryophyta</taxon>
        <taxon>Tracheophyta</taxon>
        <taxon>Spermatophyta</taxon>
        <taxon>Magnoliopsida</taxon>
        <taxon>eudicotyledons</taxon>
        <taxon>Gunneridae</taxon>
        <taxon>Pentapetalae</taxon>
        <taxon>rosids</taxon>
        <taxon>malvids</taxon>
        <taxon>Malvales</taxon>
        <taxon>Dipterocarpaceae</taxon>
        <taxon>Rubroshorea</taxon>
    </lineage>
</organism>
<dbReference type="Proteomes" id="UP001054252">
    <property type="component" value="Unassembled WGS sequence"/>
</dbReference>
<name>A0AAV5MUA7_9ROSI</name>
<reference evidence="2 3" key="1">
    <citation type="journal article" date="2021" name="Commun. Biol.">
        <title>The genome of Shorea leprosula (Dipterocarpaceae) highlights the ecological relevance of drought in aseasonal tropical rainforests.</title>
        <authorList>
            <person name="Ng K.K.S."/>
            <person name="Kobayashi M.J."/>
            <person name="Fawcett J.A."/>
            <person name="Hatakeyama M."/>
            <person name="Paape T."/>
            <person name="Ng C.H."/>
            <person name="Ang C.C."/>
            <person name="Tnah L.H."/>
            <person name="Lee C.T."/>
            <person name="Nishiyama T."/>
            <person name="Sese J."/>
            <person name="O'Brien M.J."/>
            <person name="Copetti D."/>
            <person name="Mohd Noor M.I."/>
            <person name="Ong R.C."/>
            <person name="Putra M."/>
            <person name="Sireger I.Z."/>
            <person name="Indrioko S."/>
            <person name="Kosugi Y."/>
            <person name="Izuno A."/>
            <person name="Isagi Y."/>
            <person name="Lee S.L."/>
            <person name="Shimizu K.K."/>
        </authorList>
    </citation>
    <scope>NUCLEOTIDE SEQUENCE [LARGE SCALE GENOMIC DNA]</scope>
    <source>
        <strain evidence="2">214</strain>
    </source>
</reference>
<sequence>MRSNTVLAIESIVAPFQLSLSLKQAERIITLEKKGKPVLPLQFQENPKRQSQRRMSKVSLDGEVTVTPIHFRAGLFEFHPFRMLKTSGWRGLEKQKNSLPKRRLRGVSQSSRTFSVQCAKPLSSIPASLCPFFLLAISTLRLRKTRILSSVEEKENPQLHRPLRRKDGDRCADDPEIELGIRRAAEDQPAKDS</sequence>
<proteinExistence type="predicted"/>
<evidence type="ECO:0000313" key="3">
    <source>
        <dbReference type="Proteomes" id="UP001054252"/>
    </source>
</evidence>
<dbReference type="EMBL" id="BPVZ01000766">
    <property type="protein sequence ID" value="GKV52569.1"/>
    <property type="molecule type" value="Genomic_DNA"/>
</dbReference>
<gene>
    <name evidence="2" type="ORF">SLEP1_g59146</name>
</gene>
<evidence type="ECO:0000313" key="2">
    <source>
        <dbReference type="EMBL" id="GKV52569.1"/>
    </source>
</evidence>
<feature type="non-terminal residue" evidence="2">
    <location>
        <position position="193"/>
    </location>
</feature>
<feature type="compositionally biased region" description="Basic and acidic residues" evidence="1">
    <location>
        <begin position="165"/>
        <end position="193"/>
    </location>
</feature>